<name>A0A9D4K8E8_DREPO</name>
<reference evidence="2" key="1">
    <citation type="journal article" date="2019" name="bioRxiv">
        <title>The Genome of the Zebra Mussel, Dreissena polymorpha: A Resource for Invasive Species Research.</title>
        <authorList>
            <person name="McCartney M.A."/>
            <person name="Auch B."/>
            <person name="Kono T."/>
            <person name="Mallez S."/>
            <person name="Zhang Y."/>
            <person name="Obille A."/>
            <person name="Becker A."/>
            <person name="Abrahante J.E."/>
            <person name="Garbe J."/>
            <person name="Badalamenti J.P."/>
            <person name="Herman A."/>
            <person name="Mangelson H."/>
            <person name="Liachko I."/>
            <person name="Sullivan S."/>
            <person name="Sone E.D."/>
            <person name="Koren S."/>
            <person name="Silverstein K.A.T."/>
            <person name="Beckman K.B."/>
            <person name="Gohl D.M."/>
        </authorList>
    </citation>
    <scope>NUCLEOTIDE SEQUENCE</scope>
    <source>
        <strain evidence="2">Duluth1</strain>
        <tissue evidence="2">Whole animal</tissue>
    </source>
</reference>
<dbReference type="AlphaFoldDB" id="A0A9D4K8E8"/>
<evidence type="ECO:0000256" key="1">
    <source>
        <dbReference type="SAM" id="MobiDB-lite"/>
    </source>
</evidence>
<dbReference type="EMBL" id="JAIWYP010000004">
    <property type="protein sequence ID" value="KAH3834762.1"/>
    <property type="molecule type" value="Genomic_DNA"/>
</dbReference>
<feature type="region of interest" description="Disordered" evidence="1">
    <location>
        <begin position="32"/>
        <end position="53"/>
    </location>
</feature>
<evidence type="ECO:0000313" key="3">
    <source>
        <dbReference type="Proteomes" id="UP000828390"/>
    </source>
</evidence>
<evidence type="ECO:0000313" key="2">
    <source>
        <dbReference type="EMBL" id="KAH3834762.1"/>
    </source>
</evidence>
<accession>A0A9D4K8E8</accession>
<dbReference type="Proteomes" id="UP000828390">
    <property type="component" value="Unassembled WGS sequence"/>
</dbReference>
<protein>
    <submittedName>
        <fullName evidence="2">Uncharacterized protein</fullName>
    </submittedName>
</protein>
<organism evidence="2 3">
    <name type="scientific">Dreissena polymorpha</name>
    <name type="common">Zebra mussel</name>
    <name type="synonym">Mytilus polymorpha</name>
    <dbReference type="NCBI Taxonomy" id="45954"/>
    <lineage>
        <taxon>Eukaryota</taxon>
        <taxon>Metazoa</taxon>
        <taxon>Spiralia</taxon>
        <taxon>Lophotrochozoa</taxon>
        <taxon>Mollusca</taxon>
        <taxon>Bivalvia</taxon>
        <taxon>Autobranchia</taxon>
        <taxon>Heteroconchia</taxon>
        <taxon>Euheterodonta</taxon>
        <taxon>Imparidentia</taxon>
        <taxon>Neoheterodontei</taxon>
        <taxon>Myida</taxon>
        <taxon>Dreissenoidea</taxon>
        <taxon>Dreissenidae</taxon>
        <taxon>Dreissena</taxon>
    </lineage>
</organism>
<sequence length="53" mass="6141">MPLTSCTKRHGDAPHIQHDVTQRCHSHQAQREVEMPSHWAHRDLKMPLTSDTT</sequence>
<proteinExistence type="predicted"/>
<reference evidence="2" key="2">
    <citation type="submission" date="2020-11" db="EMBL/GenBank/DDBJ databases">
        <authorList>
            <person name="McCartney M.A."/>
            <person name="Auch B."/>
            <person name="Kono T."/>
            <person name="Mallez S."/>
            <person name="Becker A."/>
            <person name="Gohl D.M."/>
            <person name="Silverstein K.A.T."/>
            <person name="Koren S."/>
            <person name="Bechman K.B."/>
            <person name="Herman A."/>
            <person name="Abrahante J.E."/>
            <person name="Garbe J."/>
        </authorList>
    </citation>
    <scope>NUCLEOTIDE SEQUENCE</scope>
    <source>
        <strain evidence="2">Duluth1</strain>
        <tissue evidence="2">Whole animal</tissue>
    </source>
</reference>
<keyword evidence="3" id="KW-1185">Reference proteome</keyword>
<gene>
    <name evidence="2" type="ORF">DPMN_108097</name>
</gene>
<comment type="caution">
    <text evidence="2">The sequence shown here is derived from an EMBL/GenBank/DDBJ whole genome shotgun (WGS) entry which is preliminary data.</text>
</comment>
<feature type="compositionally biased region" description="Basic and acidic residues" evidence="1">
    <location>
        <begin position="32"/>
        <end position="45"/>
    </location>
</feature>